<dbReference type="SUPFAM" id="SSF54506">
    <property type="entry name" value="Diaminopimelate epimerase-like"/>
    <property type="match status" value="2"/>
</dbReference>
<proteinExistence type="inferred from homology"/>
<dbReference type="InterPro" id="IPR007400">
    <property type="entry name" value="PrpF-like"/>
</dbReference>
<reference evidence="3" key="1">
    <citation type="submission" date="2021-04" db="EMBL/GenBank/DDBJ databases">
        <title>Oceanospirillales bacteria with DddD are important DMSP degraders in coastal seawater.</title>
        <authorList>
            <person name="Liu J."/>
        </authorList>
    </citation>
    <scope>NUCLEOTIDE SEQUENCE</scope>
    <source>
        <strain evidence="3">D13-1</strain>
    </source>
</reference>
<accession>A0ABY5HPQ4</accession>
<name>A0ABY5HPQ4_9GAMM</name>
<evidence type="ECO:0000256" key="2">
    <source>
        <dbReference type="ARBA" id="ARBA00023235"/>
    </source>
</evidence>
<comment type="similarity">
    <text evidence="1">Belongs to the PrpF family.</text>
</comment>
<evidence type="ECO:0000313" key="3">
    <source>
        <dbReference type="EMBL" id="UTW13533.1"/>
    </source>
</evidence>
<keyword evidence="4" id="KW-1185">Reference proteome</keyword>
<organism evidence="3 4">
    <name type="scientific">Marinobacterium rhizophilum</name>
    <dbReference type="NCBI Taxonomy" id="420402"/>
    <lineage>
        <taxon>Bacteria</taxon>
        <taxon>Pseudomonadati</taxon>
        <taxon>Pseudomonadota</taxon>
        <taxon>Gammaproteobacteria</taxon>
        <taxon>Oceanospirillales</taxon>
        <taxon>Oceanospirillaceae</taxon>
        <taxon>Marinobacterium</taxon>
    </lineage>
</organism>
<dbReference type="RefSeq" id="WP_255855723.1">
    <property type="nucleotide sequence ID" value="NZ_CP073347.1"/>
</dbReference>
<dbReference type="NCBIfam" id="TIGR02334">
    <property type="entry name" value="prpF"/>
    <property type="match status" value="1"/>
</dbReference>
<keyword evidence="2 3" id="KW-0413">Isomerase</keyword>
<dbReference type="GO" id="GO:0016853">
    <property type="term" value="F:isomerase activity"/>
    <property type="evidence" value="ECO:0007669"/>
    <property type="project" value="UniProtKB-KW"/>
</dbReference>
<dbReference type="EMBL" id="CP073347">
    <property type="protein sequence ID" value="UTW13533.1"/>
    <property type="molecule type" value="Genomic_DNA"/>
</dbReference>
<dbReference type="InterPro" id="IPR012709">
    <property type="entry name" value="PrpF"/>
</dbReference>
<dbReference type="Proteomes" id="UP001058461">
    <property type="component" value="Chromosome"/>
</dbReference>
<evidence type="ECO:0000313" key="4">
    <source>
        <dbReference type="Proteomes" id="UP001058461"/>
    </source>
</evidence>
<gene>
    <name evidence="3" type="primary">prpF</name>
    <name evidence="3" type="ORF">KDW95_07785</name>
</gene>
<dbReference type="PANTHER" id="PTHR43709">
    <property type="entry name" value="ACONITATE ISOMERASE-RELATED"/>
    <property type="match status" value="1"/>
</dbReference>
<evidence type="ECO:0000256" key="1">
    <source>
        <dbReference type="ARBA" id="ARBA00007673"/>
    </source>
</evidence>
<protein>
    <submittedName>
        <fullName evidence="3">2-methylaconitate cis-trans isomerase PrpF</fullName>
    </submittedName>
</protein>
<sequence length="396" mass="41355">MAHVPQIKIAATYMRGGTSKGVFFNLEDLPDVAQVPGKARDALLLRVIGSPDPYGKQTDGMGGATSSTSKTVILSRSTQPEHDVDYLFGQVSIDKPFVDWSGNCGNLTAAVGSFAISSGLVDASRIPHNGVAVVRIWQANIRKTIIAHVPITDGAVQETGDFELDGVTFPAAEVQVEFMDPADGEGAMFPTGNLVDELEVPVEVVEGGMIRATLINAGIPTIFVNAADLGYSGTELQEAINGDERALARLETLRAQGALRMGLISTLEEAATRQHTPKVAFVAGPAAYVSSSGKQVKSDDVDLLVRALSMGKLHHAMMGTAAVAIGTAAAIPGTLVNLAAGGGELDAVRFGHPSGTLRVGAKASQVGGDWVVQKAVMSRSARVLMEGWVRVPGDAF</sequence>
<dbReference type="Pfam" id="PF04303">
    <property type="entry name" value="PrpF"/>
    <property type="match status" value="1"/>
</dbReference>
<dbReference type="Gene3D" id="3.10.310.10">
    <property type="entry name" value="Diaminopimelate Epimerase, Chain A, domain 1"/>
    <property type="match status" value="2"/>
</dbReference>
<dbReference type="PANTHER" id="PTHR43709:SF2">
    <property type="entry name" value="DUF453 DOMAIN PROTEIN (AFU_ORTHOLOGUE AFUA_6G00360)"/>
    <property type="match status" value="1"/>
</dbReference>